<feature type="domain" description="Xylose isomerase-like TIM barrel" evidence="2">
    <location>
        <begin position="60"/>
        <end position="303"/>
    </location>
</feature>
<dbReference type="InterPro" id="IPR050312">
    <property type="entry name" value="IolE/XylAMocC-like"/>
</dbReference>
<dbReference type="GO" id="GO:0016853">
    <property type="term" value="F:isomerase activity"/>
    <property type="evidence" value="ECO:0007669"/>
    <property type="project" value="UniProtKB-KW"/>
</dbReference>
<evidence type="ECO:0000256" key="1">
    <source>
        <dbReference type="SAM" id="SignalP"/>
    </source>
</evidence>
<keyword evidence="1" id="KW-0732">Signal</keyword>
<protein>
    <submittedName>
        <fullName evidence="3">Sugar phosphate isomerase/epimerase family protein</fullName>
    </submittedName>
</protein>
<feature type="chain" id="PRO_5047109450" evidence="1">
    <location>
        <begin position="21"/>
        <end position="323"/>
    </location>
</feature>
<dbReference type="PANTHER" id="PTHR12110">
    <property type="entry name" value="HYDROXYPYRUVATE ISOMERASE"/>
    <property type="match status" value="1"/>
</dbReference>
<organism evidence="3 4">
    <name type="scientific">Arenibacter antarcticus</name>
    <dbReference type="NCBI Taxonomy" id="2040469"/>
    <lineage>
        <taxon>Bacteria</taxon>
        <taxon>Pseudomonadati</taxon>
        <taxon>Bacteroidota</taxon>
        <taxon>Flavobacteriia</taxon>
        <taxon>Flavobacteriales</taxon>
        <taxon>Flavobacteriaceae</taxon>
        <taxon>Arenibacter</taxon>
    </lineage>
</organism>
<evidence type="ECO:0000313" key="4">
    <source>
        <dbReference type="Proteomes" id="UP001597532"/>
    </source>
</evidence>
<accession>A0ABW5VBX8</accession>
<comment type="caution">
    <text evidence="3">The sequence shown here is derived from an EMBL/GenBank/DDBJ whole genome shotgun (WGS) entry which is preliminary data.</text>
</comment>
<sequence>MKRTALLTVLIFVTFITCNSGTEESVNIPDPVAPEIQDPPLKVGYSIPIGGSKFELKSLKYAKSVGVDYVEVSGISAFIDGNRNFKLSEAEISEKLKWAKKNADEAGIEIWSIHMPFGEHIDLSLVNETDRQDVVAKHSKLVELLGILKPKIILFHPSYYLGLNERDLRKVQFIKSANALNEKVKEINATMVVENMLGPELLRDSNRERPLLRTVQETVEVMSRLPESIGSAIDMNHIKNPEELIMAMGSRLKSLHIADGTGLQENHFSPCSGKGKNNWTLILEALEKVEFKGPFMFESAYDDEKELLGCYRLLYNNYLRSTK</sequence>
<dbReference type="Gene3D" id="3.20.20.150">
    <property type="entry name" value="Divalent-metal-dependent TIM barrel enzymes"/>
    <property type="match status" value="1"/>
</dbReference>
<dbReference type="InterPro" id="IPR013022">
    <property type="entry name" value="Xyl_isomerase-like_TIM-brl"/>
</dbReference>
<dbReference type="EMBL" id="JBHUOK010000008">
    <property type="protein sequence ID" value="MFD2789208.1"/>
    <property type="molecule type" value="Genomic_DNA"/>
</dbReference>
<gene>
    <name evidence="3" type="ORF">ACFS1K_05485</name>
</gene>
<proteinExistence type="predicted"/>
<evidence type="ECO:0000259" key="2">
    <source>
        <dbReference type="Pfam" id="PF01261"/>
    </source>
</evidence>
<reference evidence="4" key="1">
    <citation type="journal article" date="2019" name="Int. J. Syst. Evol. Microbiol.">
        <title>The Global Catalogue of Microorganisms (GCM) 10K type strain sequencing project: providing services to taxonomists for standard genome sequencing and annotation.</title>
        <authorList>
            <consortium name="The Broad Institute Genomics Platform"/>
            <consortium name="The Broad Institute Genome Sequencing Center for Infectious Disease"/>
            <person name="Wu L."/>
            <person name="Ma J."/>
        </authorList>
    </citation>
    <scope>NUCLEOTIDE SEQUENCE [LARGE SCALE GENOMIC DNA]</scope>
    <source>
        <strain evidence="4">KCTC 52924</strain>
    </source>
</reference>
<feature type="signal peptide" evidence="1">
    <location>
        <begin position="1"/>
        <end position="20"/>
    </location>
</feature>
<dbReference type="Proteomes" id="UP001597532">
    <property type="component" value="Unassembled WGS sequence"/>
</dbReference>
<dbReference type="Pfam" id="PF01261">
    <property type="entry name" value="AP_endonuc_2"/>
    <property type="match status" value="1"/>
</dbReference>
<dbReference type="RefSeq" id="WP_251808821.1">
    <property type="nucleotide sequence ID" value="NZ_CP166679.1"/>
</dbReference>
<dbReference type="InterPro" id="IPR036237">
    <property type="entry name" value="Xyl_isomerase-like_sf"/>
</dbReference>
<dbReference type="SUPFAM" id="SSF51658">
    <property type="entry name" value="Xylose isomerase-like"/>
    <property type="match status" value="1"/>
</dbReference>
<keyword evidence="3" id="KW-0413">Isomerase</keyword>
<keyword evidence="4" id="KW-1185">Reference proteome</keyword>
<evidence type="ECO:0000313" key="3">
    <source>
        <dbReference type="EMBL" id="MFD2789208.1"/>
    </source>
</evidence>
<name>A0ABW5VBX8_9FLAO</name>
<dbReference type="PANTHER" id="PTHR12110:SF53">
    <property type="entry name" value="BLR5974 PROTEIN"/>
    <property type="match status" value="1"/>
</dbReference>